<dbReference type="Proteomes" id="UP000217784">
    <property type="component" value="Unassembled WGS sequence"/>
</dbReference>
<feature type="domain" description="Helicase HerA central" evidence="5">
    <location>
        <begin position="154"/>
        <end position="388"/>
    </location>
</feature>
<dbReference type="OrthoDB" id="107033at2157"/>
<dbReference type="Pfam" id="PF01935">
    <property type="entry name" value="DUF87"/>
    <property type="match status" value="1"/>
</dbReference>
<gene>
    <name evidence="6" type="ORF">ASJ80_02980</name>
</gene>
<dbReference type="RefSeq" id="WP_069583691.1">
    <property type="nucleotide sequence ID" value="NZ_LMVM01000033.1"/>
</dbReference>
<dbReference type="AlphaFoldDB" id="A0A2A2H3Q9"/>
<dbReference type="InterPro" id="IPR002789">
    <property type="entry name" value="HerA_central"/>
</dbReference>
<dbReference type="GO" id="GO:0043138">
    <property type="term" value="F:3'-5' DNA helicase activity"/>
    <property type="evidence" value="ECO:0007669"/>
    <property type="project" value="UniProtKB-EC"/>
</dbReference>
<evidence type="ECO:0000313" key="6">
    <source>
        <dbReference type="EMBL" id="PAV03995.1"/>
    </source>
</evidence>
<comment type="catalytic activity">
    <reaction evidence="2">
        <text>Couples ATP hydrolysis with the unwinding of duplex DNA by translocating in the 3'-5' direction.</text>
        <dbReference type="EC" id="5.6.2.4"/>
    </reaction>
</comment>
<protein>
    <recommendedName>
        <fullName evidence="5">Helicase HerA central domain-containing protein</fullName>
    </recommendedName>
</protein>
<evidence type="ECO:0000256" key="4">
    <source>
        <dbReference type="ARBA" id="ARBA00048988"/>
    </source>
</evidence>
<comment type="similarity">
    <text evidence="1">Belongs to the HerA family.</text>
</comment>
<evidence type="ECO:0000313" key="7">
    <source>
        <dbReference type="Proteomes" id="UP000217784"/>
    </source>
</evidence>
<name>A0A2A2H3Q9_METBR</name>
<keyword evidence="7" id="KW-1185">Reference proteome</keyword>
<comment type="catalytic activity">
    <reaction evidence="3">
        <text>ATP + H2O = ADP + phosphate + H(+)</text>
        <dbReference type="Rhea" id="RHEA:13065"/>
        <dbReference type="ChEBI" id="CHEBI:15377"/>
        <dbReference type="ChEBI" id="CHEBI:15378"/>
        <dbReference type="ChEBI" id="CHEBI:30616"/>
        <dbReference type="ChEBI" id="CHEBI:43474"/>
        <dbReference type="ChEBI" id="CHEBI:456216"/>
        <dbReference type="EC" id="5.6.2.3"/>
    </reaction>
</comment>
<dbReference type="PANTHER" id="PTHR42957:SF1">
    <property type="entry name" value="HELICASE MJ1565-RELATED"/>
    <property type="match status" value="1"/>
</dbReference>
<evidence type="ECO:0000256" key="3">
    <source>
        <dbReference type="ARBA" id="ARBA00048954"/>
    </source>
</evidence>
<dbReference type="InterPro" id="IPR008571">
    <property type="entry name" value="HerA-like"/>
</dbReference>
<dbReference type="GO" id="GO:0043139">
    <property type="term" value="F:5'-3' DNA helicase activity"/>
    <property type="evidence" value="ECO:0007669"/>
    <property type="project" value="UniProtKB-EC"/>
</dbReference>
<comment type="catalytic activity">
    <reaction evidence="4">
        <text>ATP + H2O = ADP + phosphate + H(+)</text>
        <dbReference type="Rhea" id="RHEA:13065"/>
        <dbReference type="ChEBI" id="CHEBI:15377"/>
        <dbReference type="ChEBI" id="CHEBI:15378"/>
        <dbReference type="ChEBI" id="CHEBI:30616"/>
        <dbReference type="ChEBI" id="CHEBI:43474"/>
        <dbReference type="ChEBI" id="CHEBI:456216"/>
        <dbReference type="EC" id="5.6.2.4"/>
    </reaction>
</comment>
<evidence type="ECO:0000256" key="2">
    <source>
        <dbReference type="ARBA" id="ARBA00034617"/>
    </source>
</evidence>
<dbReference type="SUPFAM" id="SSF52540">
    <property type="entry name" value="P-loop containing nucleoside triphosphate hydrolases"/>
    <property type="match status" value="1"/>
</dbReference>
<dbReference type="EMBL" id="LMVM01000033">
    <property type="protein sequence ID" value="PAV03995.1"/>
    <property type="molecule type" value="Genomic_DNA"/>
</dbReference>
<organism evidence="6 7">
    <name type="scientific">Methanobacterium bryantii</name>
    <dbReference type="NCBI Taxonomy" id="2161"/>
    <lineage>
        <taxon>Archaea</taxon>
        <taxon>Methanobacteriati</taxon>
        <taxon>Methanobacteriota</taxon>
        <taxon>Methanomada group</taxon>
        <taxon>Methanobacteria</taxon>
        <taxon>Methanobacteriales</taxon>
        <taxon>Methanobacteriaceae</taxon>
        <taxon>Methanobacterium</taxon>
    </lineage>
</organism>
<proteinExistence type="inferred from homology"/>
<evidence type="ECO:0000256" key="1">
    <source>
        <dbReference type="ARBA" id="ARBA00007816"/>
    </source>
</evidence>
<dbReference type="InterPro" id="IPR027417">
    <property type="entry name" value="P-loop_NTPase"/>
</dbReference>
<dbReference type="PANTHER" id="PTHR42957">
    <property type="entry name" value="HELICASE MJ1565-RELATED"/>
    <property type="match status" value="1"/>
</dbReference>
<accession>A0A2A2H3Q9</accession>
<evidence type="ECO:0000259" key="5">
    <source>
        <dbReference type="Pfam" id="PF01935"/>
    </source>
</evidence>
<comment type="caution">
    <text evidence="6">The sequence shown here is derived from an EMBL/GenBank/DDBJ whole genome shotgun (WGS) entry which is preliminary data.</text>
</comment>
<sequence length="546" mass="61232">MTNERGQIIGGGLKDIIIREKNGENLELGELLIVENASQSNERNYTILQVKDIEYKSQAHQSTHELLSGMKLEGYDPDLEFMEPELTNYNLGRAKSLLYVQEKITGSEREYITKSPKRLPNFFSPIKSIEESDLKFLEPKNLENSIYLGDIRSGSTVEEGIKVYIDLIKSLTHHILIPATTGRGKSNLVKVMLWSILDTEGAGILVLDPHDEYYGDSIKIGLRYHPKKDEKLEYYSPDKDNDDAVTLAINVKKIRPYHFSGIGGFSSAQTEAIRTIYNKYRSNWITKIAKGIDRDVLKEMGVHEGTAEVLKRKMETKLGVSAVAVEEGDPTKGKKCIFNSNLFVGGDYGLSTVEDIVRALEEEKIVIIDSSKLSDFEELFIGSIITSNIFSKYKRYNSKELKNKPVISIVIEEAPRVLGQDAIESHGGNIYGTIAREGRKFKIGLIAITQLSSVIPRAILANMNTKIILGNEMSPERSAIINSASQDLSDDERIIASLDKGEAIVSSVFTRFAIPIYTPEFKKYVKEYLDEIPQDKTKDLKTMVIG</sequence>
<reference evidence="6 7" key="1">
    <citation type="journal article" date="2017" name="BMC Genomics">
        <title>Genomic analysis of methanogenic archaea reveals a shift towards energy conservation.</title>
        <authorList>
            <person name="Gilmore S.P."/>
            <person name="Henske J.K."/>
            <person name="Sexton J.A."/>
            <person name="Solomon K.V."/>
            <person name="Seppala S."/>
            <person name="Yoo J.I."/>
            <person name="Huyett L.M."/>
            <person name="Pressman A."/>
            <person name="Cogan J.Z."/>
            <person name="Kivenson V."/>
            <person name="Peng X."/>
            <person name="Tan Y."/>
            <person name="Valentine D.L."/>
            <person name="O'Malley M.A."/>
        </authorList>
    </citation>
    <scope>NUCLEOTIDE SEQUENCE [LARGE SCALE GENOMIC DNA]</scope>
    <source>
        <strain evidence="6 7">M.o.H.</strain>
    </source>
</reference>
<dbReference type="Gene3D" id="3.40.50.300">
    <property type="entry name" value="P-loop containing nucleotide triphosphate hydrolases"/>
    <property type="match status" value="2"/>
</dbReference>